<comment type="similarity">
    <text evidence="2">Belongs to the polyprenol kinase family.</text>
</comment>
<evidence type="ECO:0000256" key="1">
    <source>
        <dbReference type="ARBA" id="ARBA00004477"/>
    </source>
</evidence>
<feature type="transmembrane region" description="Helical" evidence="10">
    <location>
        <begin position="27"/>
        <end position="44"/>
    </location>
</feature>
<sequence>MIHLSASISSVLGEAGIKVRPDADPGVWLMFLLPTSLIVSALKHPVESSLTFKMCAALSLGLMGTSVIFIVQCTKQKSLSVSRHLQLMPAAVTATVFRFIFNAGFLSSFISALISSTCYWHTLVTLLRKLPHSFTVGEVAVVSQAVVLFFYGAVLSFYSTIFQTPTTVSQISTIIVQVGLCAVATVILLTHRFKGLREIMSFYLTATSVLFIFIVVILTTILRQSPLLWIMEFLLFDDIGRTKMVMYMVICTIAAVLAVNYQISGKEKATPAIRKVFHIFAVAVYLPSLIYQCSLIYLASGVLLGIFAMLETIRILNIPPLGGPLQNGFFAYRDEKDSGPVALTPLYLLIGCSMPLWIHPAPCDVVDSAGFNLLPVMSGVLAIGIGDTAASVVGTKMGKRFWPGTKKTMEGTIGCIISQFIVVYALVCTGFLDANNHDLLKTVVAIIVGSLVEASTNQIDNIVLPLVLFIILC</sequence>
<dbReference type="PANTHER" id="PTHR13205">
    <property type="entry name" value="TRANSMEMBRANE PROTEIN 15-RELATED"/>
    <property type="match status" value="1"/>
</dbReference>
<evidence type="ECO:0000256" key="8">
    <source>
        <dbReference type="ARBA" id="ARBA00022989"/>
    </source>
</evidence>
<dbReference type="EC" id="2.7.1.108" evidence="3"/>
<keyword evidence="6" id="KW-0418">Kinase</keyword>
<accession>A0A1Y1KPY0</accession>
<evidence type="ECO:0000256" key="2">
    <source>
        <dbReference type="ARBA" id="ARBA00010794"/>
    </source>
</evidence>
<evidence type="ECO:0000256" key="7">
    <source>
        <dbReference type="ARBA" id="ARBA00022824"/>
    </source>
</evidence>
<evidence type="ECO:0000313" key="11">
    <source>
        <dbReference type="EMBL" id="JAV63344.1"/>
    </source>
</evidence>
<reference evidence="12" key="3">
    <citation type="submission" date="2019-08" db="EMBL/GenBank/DDBJ databases">
        <authorList>
            <consortium name="Photinus pyralis genome working group"/>
            <person name="Fallon T.R."/>
            <person name="Sander Lower S.E."/>
            <person name="Weng J.-K."/>
        </authorList>
    </citation>
    <scope>NUCLEOTIDE SEQUENCE</scope>
    <source>
        <strain evidence="12">1611_PpyrPB1</strain>
        <tissue evidence="12">Whole body</tissue>
    </source>
</reference>
<feature type="transmembrane region" description="Helical" evidence="10">
    <location>
        <begin position="338"/>
        <end position="358"/>
    </location>
</feature>
<comment type="subcellular location">
    <subcellularLocation>
        <location evidence="1">Endoplasmic reticulum membrane</location>
        <topology evidence="1">Multi-pass membrane protein</topology>
    </subcellularLocation>
</comment>
<dbReference type="FunCoup" id="A0A1Y1KPY0">
    <property type="interactions" value="786"/>
</dbReference>
<dbReference type="Proteomes" id="UP000327044">
    <property type="component" value="Unassembled WGS sequence"/>
</dbReference>
<reference evidence="12 13" key="2">
    <citation type="journal article" date="2018" name="Elife">
        <title>Firefly genomes illuminate parallel origins of bioluminescence in beetles.</title>
        <authorList>
            <person name="Fallon T.R."/>
            <person name="Lower S.E."/>
            <person name="Chang C.H."/>
            <person name="Bessho-Uehara M."/>
            <person name="Martin G.J."/>
            <person name="Bewick A.J."/>
            <person name="Behringer M."/>
            <person name="Debat H.J."/>
            <person name="Wong I."/>
            <person name="Day J.C."/>
            <person name="Suvorov A."/>
            <person name="Silva C.J."/>
            <person name="Stanger-Hall K.F."/>
            <person name="Hall D.W."/>
            <person name="Schmitz R.J."/>
            <person name="Nelson D.R."/>
            <person name="Lewis S.M."/>
            <person name="Shigenobu S."/>
            <person name="Bybee S.M."/>
            <person name="Larracuente A.M."/>
            <person name="Oba Y."/>
            <person name="Weng J.K."/>
        </authorList>
    </citation>
    <scope>NUCLEOTIDE SEQUENCE [LARGE SCALE GENOMIC DNA]</scope>
    <source>
        <strain evidence="12">1611_PpyrPB1</strain>
        <tissue evidence="12">Whole body</tissue>
    </source>
</reference>
<keyword evidence="8 10" id="KW-1133">Transmembrane helix</keyword>
<protein>
    <recommendedName>
        <fullName evidence="3">dolichol kinase</fullName>
        <ecNumber evidence="3">2.7.1.108</ecNumber>
    </recommendedName>
</protein>
<feature type="transmembrane region" description="Helical" evidence="10">
    <location>
        <begin position="370"/>
        <end position="393"/>
    </location>
</feature>
<feature type="transmembrane region" description="Helical" evidence="10">
    <location>
        <begin position="50"/>
        <end position="71"/>
    </location>
</feature>
<feature type="transmembrane region" description="Helical" evidence="10">
    <location>
        <begin position="171"/>
        <end position="190"/>
    </location>
</feature>
<keyword evidence="13" id="KW-1185">Reference proteome</keyword>
<keyword evidence="5 10" id="KW-0812">Transmembrane</keyword>
<evidence type="ECO:0000256" key="9">
    <source>
        <dbReference type="ARBA" id="ARBA00023136"/>
    </source>
</evidence>
<dbReference type="EMBL" id="GEZM01077271">
    <property type="protein sequence ID" value="JAV63344.1"/>
    <property type="molecule type" value="Transcribed_RNA"/>
</dbReference>
<keyword evidence="4" id="KW-0808">Transferase</keyword>
<keyword evidence="7" id="KW-0256">Endoplasmic reticulum</keyword>
<dbReference type="OrthoDB" id="377083at2759"/>
<gene>
    <name evidence="12" type="ORF">PPYR_04158</name>
</gene>
<proteinExistence type="inferred from homology"/>
<dbReference type="GO" id="GO:0005789">
    <property type="term" value="C:endoplasmic reticulum membrane"/>
    <property type="evidence" value="ECO:0007669"/>
    <property type="project" value="UniProtKB-SubCell"/>
</dbReference>
<dbReference type="InParanoid" id="A0A1Y1KPY0"/>
<feature type="transmembrane region" description="Helical" evidence="10">
    <location>
        <begin position="275"/>
        <end position="291"/>
    </location>
</feature>
<evidence type="ECO:0000256" key="3">
    <source>
        <dbReference type="ARBA" id="ARBA00012132"/>
    </source>
</evidence>
<dbReference type="InterPro" id="IPR032974">
    <property type="entry name" value="Polypren_kinase"/>
</dbReference>
<feature type="transmembrane region" description="Helical" evidence="10">
    <location>
        <begin position="413"/>
        <end position="432"/>
    </location>
</feature>
<evidence type="ECO:0000313" key="12">
    <source>
        <dbReference type="EMBL" id="KAB0801972.1"/>
    </source>
</evidence>
<evidence type="ECO:0000256" key="10">
    <source>
        <dbReference type="SAM" id="Phobius"/>
    </source>
</evidence>
<feature type="transmembrane region" description="Helical" evidence="10">
    <location>
        <begin position="202"/>
        <end position="224"/>
    </location>
</feature>
<evidence type="ECO:0000256" key="4">
    <source>
        <dbReference type="ARBA" id="ARBA00022679"/>
    </source>
</evidence>
<dbReference type="EMBL" id="VVIM01000002">
    <property type="protein sequence ID" value="KAB0801972.1"/>
    <property type="molecule type" value="Genomic_DNA"/>
</dbReference>
<evidence type="ECO:0000256" key="6">
    <source>
        <dbReference type="ARBA" id="ARBA00022777"/>
    </source>
</evidence>
<dbReference type="PANTHER" id="PTHR13205:SF15">
    <property type="entry name" value="DOLICHOL KINASE"/>
    <property type="match status" value="1"/>
</dbReference>
<feature type="transmembrane region" description="Helical" evidence="10">
    <location>
        <begin position="139"/>
        <end position="159"/>
    </location>
</feature>
<name>A0A1Y1KPY0_PHOPY</name>
<organism evidence="11">
    <name type="scientific">Photinus pyralis</name>
    <name type="common">Common eastern firefly</name>
    <name type="synonym">Lampyris pyralis</name>
    <dbReference type="NCBI Taxonomy" id="7054"/>
    <lineage>
        <taxon>Eukaryota</taxon>
        <taxon>Metazoa</taxon>
        <taxon>Ecdysozoa</taxon>
        <taxon>Arthropoda</taxon>
        <taxon>Hexapoda</taxon>
        <taxon>Insecta</taxon>
        <taxon>Pterygota</taxon>
        <taxon>Neoptera</taxon>
        <taxon>Endopterygota</taxon>
        <taxon>Coleoptera</taxon>
        <taxon>Polyphaga</taxon>
        <taxon>Elateriformia</taxon>
        <taxon>Elateroidea</taxon>
        <taxon>Lampyridae</taxon>
        <taxon>Lampyrinae</taxon>
        <taxon>Photinus</taxon>
    </lineage>
</organism>
<dbReference type="GO" id="GO:0004168">
    <property type="term" value="F:dolichol kinase activity"/>
    <property type="evidence" value="ECO:0007669"/>
    <property type="project" value="UniProtKB-EC"/>
</dbReference>
<dbReference type="GO" id="GO:0043048">
    <property type="term" value="P:dolichyl monophosphate biosynthetic process"/>
    <property type="evidence" value="ECO:0007669"/>
    <property type="project" value="TreeGrafter"/>
</dbReference>
<feature type="transmembrane region" description="Helical" evidence="10">
    <location>
        <begin position="244"/>
        <end position="263"/>
    </location>
</feature>
<feature type="transmembrane region" description="Helical" evidence="10">
    <location>
        <begin position="107"/>
        <end position="127"/>
    </location>
</feature>
<reference evidence="11" key="1">
    <citation type="journal article" date="2016" name="Sci. Rep.">
        <title>Molecular characterization of firefly nuptial gifts: a multi-omics approach sheds light on postcopulatory sexual selection.</title>
        <authorList>
            <person name="Al-Wathiqui N."/>
            <person name="Fallon T.R."/>
            <person name="South A."/>
            <person name="Weng J.K."/>
            <person name="Lewis S.M."/>
        </authorList>
    </citation>
    <scope>NUCLEOTIDE SEQUENCE</scope>
</reference>
<evidence type="ECO:0000256" key="5">
    <source>
        <dbReference type="ARBA" id="ARBA00022692"/>
    </source>
</evidence>
<evidence type="ECO:0000313" key="13">
    <source>
        <dbReference type="Proteomes" id="UP000327044"/>
    </source>
</evidence>
<dbReference type="AlphaFoldDB" id="A0A1Y1KPY0"/>
<keyword evidence="9 10" id="KW-0472">Membrane</keyword>